<evidence type="ECO:0000256" key="9">
    <source>
        <dbReference type="SAM" id="Phobius"/>
    </source>
</evidence>
<evidence type="ECO:0000256" key="4">
    <source>
        <dbReference type="ARBA" id="ARBA00022679"/>
    </source>
</evidence>
<keyword evidence="9" id="KW-0472">Membrane</keyword>
<keyword evidence="12" id="KW-1185">Reference proteome</keyword>
<dbReference type="InterPro" id="IPR011712">
    <property type="entry name" value="Sig_transdc_His_kin_sub3_dim/P"/>
</dbReference>
<protein>
    <recommendedName>
        <fullName evidence="2">histidine kinase</fullName>
        <ecNumber evidence="2">2.7.13.3</ecNumber>
    </recommendedName>
</protein>
<dbReference type="InterPro" id="IPR036890">
    <property type="entry name" value="HATPase_C_sf"/>
</dbReference>
<dbReference type="Proteomes" id="UP000642107">
    <property type="component" value="Unassembled WGS sequence"/>
</dbReference>
<accession>A0ABR9DS67</accession>
<reference evidence="11 12" key="1">
    <citation type="submission" date="2020-09" db="EMBL/GenBank/DDBJ databases">
        <title>Flavimobilis rhizosphaerae sp. nov., isolated from rhizosphere soil of Spartina alterniflora.</title>
        <authorList>
            <person name="Hanqin C."/>
        </authorList>
    </citation>
    <scope>NUCLEOTIDE SEQUENCE [LARGE SCALE GENOMIC DNA]</scope>
    <source>
        <strain evidence="11 12">GY 10621</strain>
    </source>
</reference>
<dbReference type="RefSeq" id="WP_192280765.1">
    <property type="nucleotide sequence ID" value="NZ_JACZDF010000006.1"/>
</dbReference>
<comment type="catalytic activity">
    <reaction evidence="1">
        <text>ATP + protein L-histidine = ADP + protein N-phospho-L-histidine.</text>
        <dbReference type="EC" id="2.7.13.3"/>
    </reaction>
</comment>
<keyword evidence="9" id="KW-0812">Transmembrane</keyword>
<dbReference type="EC" id="2.7.13.3" evidence="2"/>
<keyword evidence="9" id="KW-1133">Transmembrane helix</keyword>
<dbReference type="SUPFAM" id="SSF55874">
    <property type="entry name" value="ATPase domain of HSP90 chaperone/DNA topoisomerase II/histidine kinase"/>
    <property type="match status" value="1"/>
</dbReference>
<dbReference type="Gene3D" id="3.30.565.10">
    <property type="entry name" value="Histidine kinase-like ATPase, C-terminal domain"/>
    <property type="match status" value="1"/>
</dbReference>
<dbReference type="PANTHER" id="PTHR24421">
    <property type="entry name" value="NITRATE/NITRITE SENSOR PROTEIN NARX-RELATED"/>
    <property type="match status" value="1"/>
</dbReference>
<name>A0ABR9DS67_9MICO</name>
<keyword evidence="5" id="KW-0547">Nucleotide-binding</keyword>
<keyword evidence="3" id="KW-0597">Phosphoprotein</keyword>
<dbReference type="InterPro" id="IPR050482">
    <property type="entry name" value="Sensor_HK_TwoCompSys"/>
</dbReference>
<evidence type="ECO:0000313" key="11">
    <source>
        <dbReference type="EMBL" id="MBD9699966.1"/>
    </source>
</evidence>
<dbReference type="Pfam" id="PF07730">
    <property type="entry name" value="HisKA_3"/>
    <property type="match status" value="1"/>
</dbReference>
<organism evidence="11 12">
    <name type="scientific">Flavimobilis rhizosphaerae</name>
    <dbReference type="NCBI Taxonomy" id="2775421"/>
    <lineage>
        <taxon>Bacteria</taxon>
        <taxon>Bacillati</taxon>
        <taxon>Actinomycetota</taxon>
        <taxon>Actinomycetes</taxon>
        <taxon>Micrococcales</taxon>
        <taxon>Jonesiaceae</taxon>
        <taxon>Flavimobilis</taxon>
    </lineage>
</organism>
<feature type="transmembrane region" description="Helical" evidence="9">
    <location>
        <begin position="69"/>
        <end position="91"/>
    </location>
</feature>
<gene>
    <name evidence="11" type="ORF">IGS67_10755</name>
</gene>
<feature type="transmembrane region" description="Helical" evidence="9">
    <location>
        <begin position="25"/>
        <end position="42"/>
    </location>
</feature>
<evidence type="ECO:0000256" key="3">
    <source>
        <dbReference type="ARBA" id="ARBA00022553"/>
    </source>
</evidence>
<keyword evidence="4" id="KW-0808">Transferase</keyword>
<feature type="domain" description="Signal transduction histidine kinase subgroup 3 dimerisation and phosphoacceptor" evidence="10">
    <location>
        <begin position="252"/>
        <end position="315"/>
    </location>
</feature>
<evidence type="ECO:0000256" key="2">
    <source>
        <dbReference type="ARBA" id="ARBA00012438"/>
    </source>
</evidence>
<evidence type="ECO:0000256" key="1">
    <source>
        <dbReference type="ARBA" id="ARBA00000085"/>
    </source>
</evidence>
<evidence type="ECO:0000256" key="8">
    <source>
        <dbReference type="ARBA" id="ARBA00023012"/>
    </source>
</evidence>
<keyword evidence="7" id="KW-0067">ATP-binding</keyword>
<comment type="caution">
    <text evidence="11">The sequence shown here is derived from an EMBL/GenBank/DDBJ whole genome shotgun (WGS) entry which is preliminary data.</text>
</comment>
<feature type="transmembrane region" description="Helical" evidence="9">
    <location>
        <begin position="98"/>
        <end position="115"/>
    </location>
</feature>
<dbReference type="CDD" id="cd16917">
    <property type="entry name" value="HATPase_UhpB-NarQ-NarX-like"/>
    <property type="match status" value="1"/>
</dbReference>
<proteinExistence type="predicted"/>
<evidence type="ECO:0000256" key="6">
    <source>
        <dbReference type="ARBA" id="ARBA00022777"/>
    </source>
</evidence>
<dbReference type="Gene3D" id="1.20.5.1930">
    <property type="match status" value="1"/>
</dbReference>
<sequence>MTPAAPPDPPATPARTRRPGVPESILAALVAFHGIVLLPALWRDTLAASIEGSPDWAPWWWTFANPARLLLSPALLVVLAALLVAVLAVLLARRAPRFAAWGSVTVAVATVPLVWLTGRYVAAYDATWWFALAAVGALQAADRRGWGPTAVAVGTVLTLGVSGMPVALLSTDGPTTFLLGADDINRTVKDRTTVVVVVLIAIVLAILTARTLAAAAGRHERRREALDEALRLRAEAGVEHDAARRLSATVTERSRVARDLHDVVAHHVSLVAVRAESARYATPDLAPATTEALSLIADDARAALTELRAVLAVLARTEHETSELRPQPSAAQLGTLLDVARSAGQDVTVRPDGPALEALVRTVPSQSGYVLYRVLQEALTNARRHAPGERVDVTITREPSSTSLVARNAAPADGHTPGIGLTGLAERVALVAGTSDVTVADGTFTLRVTLPDPDDVTDARDDPGLAG</sequence>
<evidence type="ECO:0000313" key="12">
    <source>
        <dbReference type="Proteomes" id="UP000642107"/>
    </source>
</evidence>
<evidence type="ECO:0000256" key="5">
    <source>
        <dbReference type="ARBA" id="ARBA00022741"/>
    </source>
</evidence>
<feature type="transmembrane region" description="Helical" evidence="9">
    <location>
        <begin position="191"/>
        <end position="213"/>
    </location>
</feature>
<evidence type="ECO:0000256" key="7">
    <source>
        <dbReference type="ARBA" id="ARBA00022840"/>
    </source>
</evidence>
<keyword evidence="6" id="KW-0418">Kinase</keyword>
<feature type="transmembrane region" description="Helical" evidence="9">
    <location>
        <begin position="150"/>
        <end position="171"/>
    </location>
</feature>
<dbReference type="EMBL" id="JACZDF010000006">
    <property type="protein sequence ID" value="MBD9699966.1"/>
    <property type="molecule type" value="Genomic_DNA"/>
</dbReference>
<dbReference type="PANTHER" id="PTHR24421:SF10">
    <property type="entry name" value="NITRATE_NITRITE SENSOR PROTEIN NARQ"/>
    <property type="match status" value="1"/>
</dbReference>
<keyword evidence="8" id="KW-0902">Two-component regulatory system</keyword>
<evidence type="ECO:0000259" key="10">
    <source>
        <dbReference type="Pfam" id="PF07730"/>
    </source>
</evidence>